<dbReference type="Proteomes" id="UP000828390">
    <property type="component" value="Unassembled WGS sequence"/>
</dbReference>
<comment type="caution">
    <text evidence="1">The sequence shown here is derived from an EMBL/GenBank/DDBJ whole genome shotgun (WGS) entry which is preliminary data.</text>
</comment>
<organism evidence="1 2">
    <name type="scientific">Dreissena polymorpha</name>
    <name type="common">Zebra mussel</name>
    <name type="synonym">Mytilus polymorpha</name>
    <dbReference type="NCBI Taxonomy" id="45954"/>
    <lineage>
        <taxon>Eukaryota</taxon>
        <taxon>Metazoa</taxon>
        <taxon>Spiralia</taxon>
        <taxon>Lophotrochozoa</taxon>
        <taxon>Mollusca</taxon>
        <taxon>Bivalvia</taxon>
        <taxon>Autobranchia</taxon>
        <taxon>Heteroconchia</taxon>
        <taxon>Euheterodonta</taxon>
        <taxon>Imparidentia</taxon>
        <taxon>Neoheterodontei</taxon>
        <taxon>Myida</taxon>
        <taxon>Dreissenoidea</taxon>
        <taxon>Dreissenidae</taxon>
        <taxon>Dreissena</taxon>
    </lineage>
</organism>
<reference evidence="1" key="1">
    <citation type="journal article" date="2019" name="bioRxiv">
        <title>The Genome of the Zebra Mussel, Dreissena polymorpha: A Resource for Invasive Species Research.</title>
        <authorList>
            <person name="McCartney M.A."/>
            <person name="Auch B."/>
            <person name="Kono T."/>
            <person name="Mallez S."/>
            <person name="Zhang Y."/>
            <person name="Obille A."/>
            <person name="Becker A."/>
            <person name="Abrahante J.E."/>
            <person name="Garbe J."/>
            <person name="Badalamenti J.P."/>
            <person name="Herman A."/>
            <person name="Mangelson H."/>
            <person name="Liachko I."/>
            <person name="Sullivan S."/>
            <person name="Sone E.D."/>
            <person name="Koren S."/>
            <person name="Silverstein K.A.T."/>
            <person name="Beckman K.B."/>
            <person name="Gohl D.M."/>
        </authorList>
    </citation>
    <scope>NUCLEOTIDE SEQUENCE</scope>
    <source>
        <strain evidence="1">Duluth1</strain>
        <tissue evidence="1">Whole animal</tissue>
    </source>
</reference>
<reference evidence="1" key="2">
    <citation type="submission" date="2020-11" db="EMBL/GenBank/DDBJ databases">
        <authorList>
            <person name="McCartney M.A."/>
            <person name="Auch B."/>
            <person name="Kono T."/>
            <person name="Mallez S."/>
            <person name="Becker A."/>
            <person name="Gohl D.M."/>
            <person name="Silverstein K.A.T."/>
            <person name="Koren S."/>
            <person name="Bechman K.B."/>
            <person name="Herman A."/>
            <person name="Abrahante J.E."/>
            <person name="Garbe J."/>
        </authorList>
    </citation>
    <scope>NUCLEOTIDE SEQUENCE</scope>
    <source>
        <strain evidence="1">Duluth1</strain>
        <tissue evidence="1">Whole animal</tissue>
    </source>
</reference>
<keyword evidence="2" id="KW-1185">Reference proteome</keyword>
<dbReference type="AlphaFoldDB" id="A0A9D4BVV9"/>
<sequence>MQISVRNVSWDLMLRKAYMDNPCKNDSAVSEWDSQIVKATYTDGGIYDPTKKGKHFF</sequence>
<gene>
    <name evidence="1" type="ORF">DPMN_071566</name>
</gene>
<dbReference type="EMBL" id="JAIWYP010000014">
    <property type="protein sequence ID" value="KAH3711890.1"/>
    <property type="molecule type" value="Genomic_DNA"/>
</dbReference>
<evidence type="ECO:0000313" key="1">
    <source>
        <dbReference type="EMBL" id="KAH3711890.1"/>
    </source>
</evidence>
<evidence type="ECO:0000313" key="2">
    <source>
        <dbReference type="Proteomes" id="UP000828390"/>
    </source>
</evidence>
<name>A0A9D4BVV9_DREPO</name>
<proteinExistence type="predicted"/>
<accession>A0A9D4BVV9</accession>
<protein>
    <submittedName>
        <fullName evidence="1">Uncharacterized protein</fullName>
    </submittedName>
</protein>